<dbReference type="AlphaFoldDB" id="A0A9Q3F5D5"/>
<dbReference type="EMBL" id="AVOT02038929">
    <property type="protein sequence ID" value="MBW0533898.1"/>
    <property type="molecule type" value="Genomic_DNA"/>
</dbReference>
<keyword evidence="2" id="KW-1185">Reference proteome</keyword>
<evidence type="ECO:0000313" key="2">
    <source>
        <dbReference type="Proteomes" id="UP000765509"/>
    </source>
</evidence>
<accession>A0A9Q3F5D5</accession>
<proteinExistence type="predicted"/>
<sequence>MYQVLLLMWEIKILKLKALGQSQIFLSIQFPKNPTNAQMNVSEGPGSIPEISSKANQQSKFPRDFLLNPGWNLVVSQELFGQSKQPTLKIPSVSQVDVDHVKQPDGGWQKKTIGKCYSE</sequence>
<organism evidence="1 2">
    <name type="scientific">Austropuccinia psidii MF-1</name>
    <dbReference type="NCBI Taxonomy" id="1389203"/>
    <lineage>
        <taxon>Eukaryota</taxon>
        <taxon>Fungi</taxon>
        <taxon>Dikarya</taxon>
        <taxon>Basidiomycota</taxon>
        <taxon>Pucciniomycotina</taxon>
        <taxon>Pucciniomycetes</taxon>
        <taxon>Pucciniales</taxon>
        <taxon>Sphaerophragmiaceae</taxon>
        <taxon>Austropuccinia</taxon>
    </lineage>
</organism>
<gene>
    <name evidence="1" type="ORF">O181_073613</name>
</gene>
<name>A0A9Q3F5D5_9BASI</name>
<dbReference type="Proteomes" id="UP000765509">
    <property type="component" value="Unassembled WGS sequence"/>
</dbReference>
<reference evidence="1" key="1">
    <citation type="submission" date="2021-03" db="EMBL/GenBank/DDBJ databases">
        <title>Draft genome sequence of rust myrtle Austropuccinia psidii MF-1, a brazilian biotype.</title>
        <authorList>
            <person name="Quecine M.C."/>
            <person name="Pachon D.M.R."/>
            <person name="Bonatelli M.L."/>
            <person name="Correr F.H."/>
            <person name="Franceschini L.M."/>
            <person name="Leite T.F."/>
            <person name="Margarido G.R.A."/>
            <person name="Almeida C.A."/>
            <person name="Ferrarezi J.A."/>
            <person name="Labate C.A."/>
        </authorList>
    </citation>
    <scope>NUCLEOTIDE SEQUENCE</scope>
    <source>
        <strain evidence="1">MF-1</strain>
    </source>
</reference>
<protein>
    <submittedName>
        <fullName evidence="1">Uncharacterized protein</fullName>
    </submittedName>
</protein>
<evidence type="ECO:0000313" key="1">
    <source>
        <dbReference type="EMBL" id="MBW0533898.1"/>
    </source>
</evidence>
<comment type="caution">
    <text evidence="1">The sequence shown here is derived from an EMBL/GenBank/DDBJ whole genome shotgun (WGS) entry which is preliminary data.</text>
</comment>